<dbReference type="Proteomes" id="UP000077421">
    <property type="component" value="Unassembled WGS sequence"/>
</dbReference>
<protein>
    <recommendedName>
        <fullName evidence="1">IrrE N-terminal-like domain-containing protein</fullName>
    </recommendedName>
</protein>
<dbReference type="EMBL" id="LSUQ01000008">
    <property type="protein sequence ID" value="OAG94644.1"/>
    <property type="molecule type" value="Genomic_DNA"/>
</dbReference>
<evidence type="ECO:0000313" key="3">
    <source>
        <dbReference type="Proteomes" id="UP000077421"/>
    </source>
</evidence>
<comment type="caution">
    <text evidence="2">The sequence shown here is derived from an EMBL/GenBank/DDBJ whole genome shotgun (WGS) entry which is preliminary data.</text>
</comment>
<dbReference type="AlphaFoldDB" id="A0A853KE56"/>
<dbReference type="RefSeq" id="WP_197461006.1">
    <property type="nucleotide sequence ID" value="NZ_LSUQ01000008.1"/>
</dbReference>
<organism evidence="2 3">
    <name type="scientific">Ferroacidibacillus organovorans</name>
    <dbReference type="NCBI Taxonomy" id="1765683"/>
    <lineage>
        <taxon>Bacteria</taxon>
        <taxon>Bacillati</taxon>
        <taxon>Bacillota</taxon>
        <taxon>Bacilli</taxon>
        <taxon>Bacillales</taxon>
        <taxon>Alicyclobacillaceae</taxon>
        <taxon>Ferroacidibacillus</taxon>
    </lineage>
</organism>
<proteinExistence type="predicted"/>
<dbReference type="Pfam" id="PF06114">
    <property type="entry name" value="Peptidase_M78"/>
    <property type="match status" value="1"/>
</dbReference>
<evidence type="ECO:0000313" key="2">
    <source>
        <dbReference type="EMBL" id="OAG94644.1"/>
    </source>
</evidence>
<reference evidence="2 3" key="1">
    <citation type="submission" date="2016-02" db="EMBL/GenBank/DDBJ databases">
        <title>Draft genome sequence of Acidibacillus ferrooxidans SLC66.</title>
        <authorList>
            <person name="Oliveira G."/>
            <person name="Nancucheo I."/>
            <person name="Dall'Agnol H."/>
            <person name="Johnson B."/>
            <person name="Oliveira R."/>
            <person name="Nunes G.L."/>
            <person name="Tzotzos G."/>
            <person name="Orellana S.C."/>
            <person name="Salim A.C."/>
            <person name="Araujo F.M."/>
        </authorList>
    </citation>
    <scope>NUCLEOTIDE SEQUENCE [LARGE SCALE GENOMIC DNA]</scope>
    <source>
        <strain evidence="2 3">SLC66</strain>
    </source>
</reference>
<evidence type="ECO:0000259" key="1">
    <source>
        <dbReference type="Pfam" id="PF06114"/>
    </source>
</evidence>
<feature type="domain" description="IrrE N-terminal-like" evidence="1">
    <location>
        <begin position="65"/>
        <end position="113"/>
    </location>
</feature>
<dbReference type="InterPro" id="IPR010359">
    <property type="entry name" value="IrrE_HExxH"/>
</dbReference>
<sequence length="134" mass="15197">MSVHMPEEIHGAVQQLVDTFETNDPFRLSRLLHLHLLPGRTPAGIWGILMRYDNESFFGYDISISADKQRIYIAHEIGHLVLHGDHAPLFLELDEPRPSALEAEAQAFATDLLQEPERSLLQLNENWVLGHLGP</sequence>
<dbReference type="Gene3D" id="1.10.10.2910">
    <property type="match status" value="1"/>
</dbReference>
<name>A0A853KE56_9BACL</name>
<gene>
    <name evidence="2" type="ORF">AYW79_04630</name>
</gene>
<accession>A0A853KE56</accession>